<dbReference type="KEGG" id="aten:116306947"/>
<feature type="region of interest" description="Disordered" evidence="2">
    <location>
        <begin position="119"/>
        <end position="182"/>
    </location>
</feature>
<gene>
    <name evidence="4" type="primary">LOC116306947</name>
</gene>
<dbReference type="OrthoDB" id="423343at2759"/>
<dbReference type="SMART" id="SM00698">
    <property type="entry name" value="MORN"/>
    <property type="match status" value="1"/>
</dbReference>
<dbReference type="SUPFAM" id="SSF82185">
    <property type="entry name" value="Histone H3 K4-specific methyltransferase SET7/9 N-terminal domain"/>
    <property type="match status" value="1"/>
</dbReference>
<keyword evidence="1" id="KW-0677">Repeat</keyword>
<accession>A0A6P8J4M7</accession>
<dbReference type="Proteomes" id="UP000515163">
    <property type="component" value="Unplaced"/>
</dbReference>
<evidence type="ECO:0000256" key="2">
    <source>
        <dbReference type="SAM" id="MobiDB-lite"/>
    </source>
</evidence>
<dbReference type="InterPro" id="IPR003409">
    <property type="entry name" value="MORN"/>
</dbReference>
<feature type="compositionally biased region" description="Basic and acidic residues" evidence="2">
    <location>
        <begin position="144"/>
        <end position="169"/>
    </location>
</feature>
<proteinExistence type="predicted"/>
<sequence>MGECTSKICQCHFCRCCECGPKCSCCICCRKWFGDWWMCSDCCEDFDEDEEMIISNGNAKPKEKPDDGEGIYQYENGDFYVGEWRRGKRHGYGSLEKKDGTRLVGFFYEDEYVGEKPDERLRRSPVTSRPFSKRVKQDDEDESATVRREDQERIEKAREEEQSSRDRLLIGDNNQSYDSVQK</sequence>
<protein>
    <submittedName>
        <fullName evidence="4">Radial spoke head 1 homolog</fullName>
    </submittedName>
</protein>
<dbReference type="InParanoid" id="A0A6P8J4M7"/>
<dbReference type="RefSeq" id="XP_031572948.1">
    <property type="nucleotide sequence ID" value="XM_031717088.1"/>
</dbReference>
<feature type="compositionally biased region" description="Polar residues" evidence="2">
    <location>
        <begin position="172"/>
        <end position="182"/>
    </location>
</feature>
<dbReference type="GeneID" id="116306947"/>
<dbReference type="Gene3D" id="2.20.110.10">
    <property type="entry name" value="Histone H3 K4-specific methyltransferase SET7/9 N-terminal domain"/>
    <property type="match status" value="1"/>
</dbReference>
<evidence type="ECO:0000313" key="3">
    <source>
        <dbReference type="Proteomes" id="UP000515163"/>
    </source>
</evidence>
<dbReference type="AlphaFoldDB" id="A0A6P8J4M7"/>
<dbReference type="Pfam" id="PF02493">
    <property type="entry name" value="MORN"/>
    <property type="match status" value="2"/>
</dbReference>
<name>A0A6P8J4M7_ACTTE</name>
<keyword evidence="3" id="KW-1185">Reference proteome</keyword>
<reference evidence="4" key="1">
    <citation type="submission" date="2025-08" db="UniProtKB">
        <authorList>
            <consortium name="RefSeq"/>
        </authorList>
    </citation>
    <scope>IDENTIFICATION</scope>
    <source>
        <tissue evidence="4">Tentacle</tissue>
    </source>
</reference>
<evidence type="ECO:0000256" key="1">
    <source>
        <dbReference type="ARBA" id="ARBA00022737"/>
    </source>
</evidence>
<organism evidence="3 4">
    <name type="scientific">Actinia tenebrosa</name>
    <name type="common">Australian red waratah sea anemone</name>
    <dbReference type="NCBI Taxonomy" id="6105"/>
    <lineage>
        <taxon>Eukaryota</taxon>
        <taxon>Metazoa</taxon>
        <taxon>Cnidaria</taxon>
        <taxon>Anthozoa</taxon>
        <taxon>Hexacorallia</taxon>
        <taxon>Actiniaria</taxon>
        <taxon>Actiniidae</taxon>
        <taxon>Actinia</taxon>
    </lineage>
</organism>
<evidence type="ECO:0000313" key="4">
    <source>
        <dbReference type="RefSeq" id="XP_031572948.1"/>
    </source>
</evidence>